<dbReference type="PRINTS" id="PR00096">
    <property type="entry name" value="GATASE"/>
</dbReference>
<dbReference type="PATRIC" id="fig|1630135.4.peg.1943"/>
<dbReference type="KEGG" id="dva:DAD186_19470"/>
<evidence type="ECO:0000313" key="4">
    <source>
        <dbReference type="EMBL" id="ANP28497.1"/>
    </source>
</evidence>
<name>A0A1B0ZKS2_9MICO</name>
<evidence type="ECO:0000259" key="3">
    <source>
        <dbReference type="Pfam" id="PF00117"/>
    </source>
</evidence>
<dbReference type="NCBIfam" id="TIGR00566">
    <property type="entry name" value="trpG_papA"/>
    <property type="match status" value="1"/>
</dbReference>
<dbReference type="InterPro" id="IPR017926">
    <property type="entry name" value="GATASE"/>
</dbReference>
<keyword evidence="1" id="KW-0315">Glutamine amidotransferase</keyword>
<dbReference type="PRINTS" id="PR00097">
    <property type="entry name" value="ANTSNTHASEII"/>
</dbReference>
<evidence type="ECO:0000313" key="5">
    <source>
        <dbReference type="Proteomes" id="UP000092596"/>
    </source>
</evidence>
<dbReference type="InterPro" id="IPR029062">
    <property type="entry name" value="Class_I_gatase-like"/>
</dbReference>
<dbReference type="SUPFAM" id="SSF52317">
    <property type="entry name" value="Class I glutamine amidotransferase-like"/>
    <property type="match status" value="1"/>
</dbReference>
<evidence type="ECO:0000256" key="1">
    <source>
        <dbReference type="ARBA" id="ARBA00022962"/>
    </source>
</evidence>
<dbReference type="GO" id="GO:0004049">
    <property type="term" value="F:anthranilate synthase activity"/>
    <property type="evidence" value="ECO:0007669"/>
    <property type="project" value="TreeGrafter"/>
</dbReference>
<sequence length="241" mass="25438">MAMAKGTVGAAVMAATEHSSAPCRILVVDNYDSFVYTIVGYLEQLGAECVVARNDAIPESTGGTPDLSEFNGVLISPGPGNPLTAGCTLEVIGECARTSTPMFGVCLGLQSLAHYFGATVTHAPQLMHGKTSLIHHDGRGPFASLPTPFEATRYHSLAVVPETVDEDILEITARADDGSIQGLSHRSLPLHSVQFHPESVLTRGGHAMLAFFLELAEGRDGSRAKDRARGLAPLLTPVTPH</sequence>
<proteinExistence type="predicted"/>
<dbReference type="PANTHER" id="PTHR43418">
    <property type="entry name" value="MULTIFUNCTIONAL TRYPTOPHAN BIOSYNTHESIS PROTEIN-RELATED"/>
    <property type="match status" value="1"/>
</dbReference>
<dbReference type="PRINTS" id="PR00099">
    <property type="entry name" value="CPSGATASE"/>
</dbReference>
<dbReference type="PROSITE" id="PS51273">
    <property type="entry name" value="GATASE_TYPE_1"/>
    <property type="match status" value="1"/>
</dbReference>
<organism evidence="4 5">
    <name type="scientific">Dermabacter vaginalis</name>
    <dbReference type="NCBI Taxonomy" id="1630135"/>
    <lineage>
        <taxon>Bacteria</taxon>
        <taxon>Bacillati</taxon>
        <taxon>Actinomycetota</taxon>
        <taxon>Actinomycetes</taxon>
        <taxon>Micrococcales</taxon>
        <taxon>Dermabacteraceae</taxon>
        <taxon>Dermabacter</taxon>
    </lineage>
</organism>
<dbReference type="CDD" id="cd01743">
    <property type="entry name" value="GATase1_Anthranilate_Synthase"/>
    <property type="match status" value="1"/>
</dbReference>
<dbReference type="FunFam" id="3.40.50.880:FF:000003">
    <property type="entry name" value="Anthranilate synthase component II"/>
    <property type="match status" value="1"/>
</dbReference>
<dbReference type="GO" id="GO:0000162">
    <property type="term" value="P:L-tryptophan biosynthetic process"/>
    <property type="evidence" value="ECO:0007669"/>
    <property type="project" value="TreeGrafter"/>
</dbReference>
<dbReference type="Gene3D" id="3.40.50.880">
    <property type="match status" value="1"/>
</dbReference>
<reference evidence="4 5" key="1">
    <citation type="submission" date="2015-06" db="EMBL/GenBank/DDBJ databases">
        <title>Investigation of pathophysiology for high-risk pregnancy and development of treatment modality based on it.</title>
        <authorList>
            <person name="Kim B.-C."/>
            <person name="Lim S."/>
        </authorList>
    </citation>
    <scope>NUCLEOTIDE SEQUENCE [LARGE SCALE GENOMIC DNA]</scope>
    <source>
        <strain evidence="4 5">AD1-86</strain>
    </source>
</reference>
<protein>
    <recommendedName>
        <fullName evidence="3">Glutamine amidotransferase domain-containing protein</fullName>
    </recommendedName>
</protein>
<dbReference type="GO" id="GO:0005829">
    <property type="term" value="C:cytosol"/>
    <property type="evidence" value="ECO:0007669"/>
    <property type="project" value="TreeGrafter"/>
</dbReference>
<dbReference type="STRING" id="1630135.DAD186_19470"/>
<feature type="region of interest" description="Disordered" evidence="2">
    <location>
        <begin position="222"/>
        <end position="241"/>
    </location>
</feature>
<dbReference type="AlphaFoldDB" id="A0A1B0ZKS2"/>
<evidence type="ECO:0000256" key="2">
    <source>
        <dbReference type="SAM" id="MobiDB-lite"/>
    </source>
</evidence>
<dbReference type="InterPro" id="IPR050472">
    <property type="entry name" value="Anth_synth/Amidotransfase"/>
</dbReference>
<feature type="domain" description="Glutamine amidotransferase" evidence="3">
    <location>
        <begin position="26"/>
        <end position="212"/>
    </location>
</feature>
<dbReference type="Proteomes" id="UP000092596">
    <property type="component" value="Chromosome"/>
</dbReference>
<dbReference type="EMBL" id="CP012117">
    <property type="protein sequence ID" value="ANP28497.1"/>
    <property type="molecule type" value="Genomic_DNA"/>
</dbReference>
<dbReference type="Pfam" id="PF00117">
    <property type="entry name" value="GATase"/>
    <property type="match status" value="1"/>
</dbReference>
<accession>A0A1B0ZKS2</accession>
<dbReference type="PANTHER" id="PTHR43418:SF4">
    <property type="entry name" value="MULTIFUNCTIONAL TRYPTOPHAN BIOSYNTHESIS PROTEIN"/>
    <property type="match status" value="1"/>
</dbReference>
<dbReference type="InterPro" id="IPR006221">
    <property type="entry name" value="TrpG/PapA_dom"/>
</dbReference>
<gene>
    <name evidence="4" type="ORF">DAD186_19470</name>
</gene>